<dbReference type="Pfam" id="PF01804">
    <property type="entry name" value="Penicil_amidase"/>
    <property type="match status" value="1"/>
</dbReference>
<name>A0ABT5CL20_9BACT</name>
<protein>
    <submittedName>
        <fullName evidence="6">Penicillin acylase family protein</fullName>
    </submittedName>
</protein>
<proteinExistence type="inferred from homology"/>
<evidence type="ECO:0000256" key="1">
    <source>
        <dbReference type="ARBA" id="ARBA00006586"/>
    </source>
</evidence>
<keyword evidence="2" id="KW-0732">Signal</keyword>
<dbReference type="RefSeq" id="WP_272104258.1">
    <property type="nucleotide sequence ID" value="NZ_JAQNDK010000007.1"/>
</dbReference>
<dbReference type="Gene3D" id="1.10.439.10">
    <property type="entry name" value="Penicillin Amidohydrolase, domain 1"/>
    <property type="match status" value="1"/>
</dbReference>
<organism evidence="6 7">
    <name type="scientific">Sorangium atrum</name>
    <dbReference type="NCBI Taxonomy" id="2995308"/>
    <lineage>
        <taxon>Bacteria</taxon>
        <taxon>Pseudomonadati</taxon>
        <taxon>Myxococcota</taxon>
        <taxon>Polyangia</taxon>
        <taxon>Polyangiales</taxon>
        <taxon>Polyangiaceae</taxon>
        <taxon>Sorangium</taxon>
    </lineage>
</organism>
<dbReference type="SUPFAM" id="SSF56235">
    <property type="entry name" value="N-terminal nucleophile aminohydrolases (Ntn hydrolases)"/>
    <property type="match status" value="1"/>
</dbReference>
<accession>A0ABT5CL20</accession>
<dbReference type="InterPro" id="IPR029055">
    <property type="entry name" value="Ntn_hydrolases_N"/>
</dbReference>
<sequence>MTIPDLDGDVRAVTDELGVLHLECASDDDCFAALGYFHAQNRFFFMDFIRNLVEGSLGGLVKAGAQVLEQDYRNRHFFTTRDGEPLERALYEQASPEVKGHLDAYARGVNAWLADMRNKRNGATLTVEYNLALMVKEAIRDWRPEDSTAVGLYVLNDLSNNSGQELELAAQIPLFDAALAADLFSPAPVFDASTVPAAQTADLVRPFAPEAVSRLSPRRALLAGAAKRAAKVGDGRRKMAGDAGSNNWAVGPGRTESGHALLANDPHLLLGNPSIWFPVELDAKSRGDGEYHVAGATIPGMPGVIVGQNESIGWGVTTAYYDLADVYLETLTGDGASVDFKGEDVAIVEKKFSFKDAASGETIEKTFRWVPHHGPIVSEDADAGTAVTIRWRGHDGGTDLDAFFALGRAGSVAEARTGLEATSTVSQNFVVVDTEGNIGWFPYSKVPARPWASPEVPAWLPLPGDGSAEWGDPIPFAELPQLLNPPAAAIATANGDMTGATADGDPTNDGQGALQAWGKADGTREQRILDLLDGGGDAHSPDTMTAMQGDTYSLYGSFVVPAVLSAAELATLTDAEQAVVDALAAWDYTCPTGLDGHDPARAGKVEDATLAAESIGCTAFHATFYAIVSEALGDEAAAAGVDEPGFGLAFVARALRDPARLSSGPLLWDDVTTDGVAETQDDIVLRALTKAAASLAVIGPADDWRWGRVHTLSLRSIFDNFGLAVYNAGPYAAPGGLFTVNVASPRSRALPPDGKKPSFAFANGPSIRLIIDADPEGPKMRFGLPGGSDLHRESAFYNNLLPQWLDNEPLEFHFGPGAVTDPASVVDVSPAR</sequence>
<feature type="region of interest" description="Disordered" evidence="5">
    <location>
        <begin position="496"/>
        <end position="519"/>
    </location>
</feature>
<dbReference type="CDD" id="cd03747">
    <property type="entry name" value="Ntn_PGA_like"/>
    <property type="match status" value="1"/>
</dbReference>
<evidence type="ECO:0000256" key="2">
    <source>
        <dbReference type="ARBA" id="ARBA00022729"/>
    </source>
</evidence>
<keyword evidence="3" id="KW-0378">Hydrolase</keyword>
<evidence type="ECO:0000256" key="3">
    <source>
        <dbReference type="ARBA" id="ARBA00022801"/>
    </source>
</evidence>
<keyword evidence="7" id="KW-1185">Reference proteome</keyword>
<dbReference type="PANTHER" id="PTHR34218:SF3">
    <property type="entry name" value="ACYL-HOMOSERINE LACTONE ACYLASE PVDQ"/>
    <property type="match status" value="1"/>
</dbReference>
<gene>
    <name evidence="6" type="ORF">POL72_49185</name>
</gene>
<dbReference type="InterPro" id="IPR014395">
    <property type="entry name" value="Pen/GL7ACA/AHL_acylase"/>
</dbReference>
<dbReference type="InterPro" id="IPR043147">
    <property type="entry name" value="Penicillin_amidase_A-knob"/>
</dbReference>
<dbReference type="Gene3D" id="3.60.20.10">
    <property type="entry name" value="Glutamine Phosphoribosylpyrophosphate, subunit 1, domain 1"/>
    <property type="match status" value="1"/>
</dbReference>
<comment type="caution">
    <text evidence="6">The sequence shown here is derived from an EMBL/GenBank/DDBJ whole genome shotgun (WGS) entry which is preliminary data.</text>
</comment>
<dbReference type="PANTHER" id="PTHR34218">
    <property type="entry name" value="PEPTIDASE S45 PENICILLIN AMIDASE"/>
    <property type="match status" value="1"/>
</dbReference>
<dbReference type="EMBL" id="JAQNDK010000007">
    <property type="protein sequence ID" value="MDC0685776.1"/>
    <property type="molecule type" value="Genomic_DNA"/>
</dbReference>
<evidence type="ECO:0000313" key="6">
    <source>
        <dbReference type="EMBL" id="MDC0685776.1"/>
    </source>
</evidence>
<dbReference type="PIRSF" id="PIRSF001227">
    <property type="entry name" value="Pen_acylase"/>
    <property type="match status" value="1"/>
</dbReference>
<dbReference type="Gene3D" id="1.10.1400.10">
    <property type="match status" value="1"/>
</dbReference>
<dbReference type="InterPro" id="IPR002692">
    <property type="entry name" value="S45"/>
</dbReference>
<evidence type="ECO:0000256" key="5">
    <source>
        <dbReference type="SAM" id="MobiDB-lite"/>
    </source>
</evidence>
<reference evidence="6 7" key="1">
    <citation type="submission" date="2023-01" db="EMBL/GenBank/DDBJ databases">
        <title>Minimal conservation of predation-associated metabolite biosynthetic gene clusters underscores biosynthetic potential of Myxococcota including descriptions for ten novel species: Archangium lansinium sp. nov., Myxococcus landrumus sp. nov., Nannocystis bai.</title>
        <authorList>
            <person name="Ahearne A."/>
            <person name="Stevens C."/>
            <person name="Dowd S."/>
        </authorList>
    </citation>
    <scope>NUCLEOTIDE SEQUENCE [LARGE SCALE GENOMIC DNA]</scope>
    <source>
        <strain evidence="6 7">WIWO2</strain>
    </source>
</reference>
<dbReference type="Proteomes" id="UP001217485">
    <property type="component" value="Unassembled WGS sequence"/>
</dbReference>
<dbReference type="InterPro" id="IPR023343">
    <property type="entry name" value="Penicillin_amidase_dom1"/>
</dbReference>
<dbReference type="Gene3D" id="2.30.120.10">
    <property type="match status" value="1"/>
</dbReference>
<comment type="similarity">
    <text evidence="1">Belongs to the peptidase S45 family.</text>
</comment>
<evidence type="ECO:0000256" key="4">
    <source>
        <dbReference type="ARBA" id="ARBA00023145"/>
    </source>
</evidence>
<evidence type="ECO:0000313" key="7">
    <source>
        <dbReference type="Proteomes" id="UP001217485"/>
    </source>
</evidence>
<keyword evidence="4" id="KW-0865">Zymogen</keyword>
<dbReference type="InterPro" id="IPR043146">
    <property type="entry name" value="Penicillin_amidase_N_B-knob"/>
</dbReference>